<dbReference type="GO" id="GO:0003899">
    <property type="term" value="F:DNA-directed RNA polymerase activity"/>
    <property type="evidence" value="ECO:0007669"/>
    <property type="project" value="InterPro"/>
</dbReference>
<dbReference type="InterPro" id="IPR000783">
    <property type="entry name" value="RNA_pol_subH/Rpb5_C"/>
</dbReference>
<evidence type="ECO:0000313" key="3">
    <source>
        <dbReference type="EMBL" id="QHT30276.1"/>
    </source>
</evidence>
<dbReference type="GO" id="GO:0005665">
    <property type="term" value="C:RNA polymerase II, core complex"/>
    <property type="evidence" value="ECO:0007669"/>
    <property type="project" value="TreeGrafter"/>
</dbReference>
<dbReference type="PANTHER" id="PTHR10535:SF0">
    <property type="entry name" value="DNA-DIRECTED RNA POLYMERASES I, II, AND III SUBUNIT RPABC1"/>
    <property type="match status" value="1"/>
</dbReference>
<proteinExistence type="predicted"/>
<dbReference type="Gene3D" id="3.90.940.20">
    <property type="entry name" value="RPB5-like RNA polymerase subunit"/>
    <property type="match status" value="1"/>
</dbReference>
<reference evidence="3" key="1">
    <citation type="journal article" date="2020" name="Nature">
        <title>Giant virus diversity and host interactions through global metagenomics.</title>
        <authorList>
            <person name="Schulz F."/>
            <person name="Roux S."/>
            <person name="Paez-Espino D."/>
            <person name="Jungbluth S."/>
            <person name="Walsh D.A."/>
            <person name="Denef V.J."/>
            <person name="McMahon K.D."/>
            <person name="Konstantinidis K.T."/>
            <person name="Eloe-Fadrosh E.A."/>
            <person name="Kyrpides N.C."/>
            <person name="Woyke T."/>
        </authorList>
    </citation>
    <scope>NUCLEOTIDE SEQUENCE</scope>
    <source>
        <strain evidence="3">GVMAG-M-3300009149-34</strain>
    </source>
</reference>
<sequence>MSTSYSPIISKVYKSRIILLEILKARGFDTDDWGGFSVTEIETLYNNKQLDMLLENPTTNKKIFIKYHLATRLGPVHVYDYVDDLFDIEDVLTTYDDLIIISKDKVNTTIQDLIEQSFIKDKRFVNIYNLNDYLFNILNHIMVPPHLILDDTEKKKVEQRYNVTNDSEFPEISRFDPVAKAIGLRPGELCEITRSSPTAVQTKYYRLCY</sequence>
<evidence type="ECO:0000259" key="2">
    <source>
        <dbReference type="Pfam" id="PF01191"/>
    </source>
</evidence>
<organism evidence="3">
    <name type="scientific">viral metagenome</name>
    <dbReference type="NCBI Taxonomy" id="1070528"/>
    <lineage>
        <taxon>unclassified sequences</taxon>
        <taxon>metagenomes</taxon>
        <taxon>organismal metagenomes</taxon>
    </lineage>
</organism>
<dbReference type="EMBL" id="MN738894">
    <property type="protein sequence ID" value="QHT30276.1"/>
    <property type="molecule type" value="Genomic_DNA"/>
</dbReference>
<name>A0A6C0EM85_9ZZZZ</name>
<dbReference type="SUPFAM" id="SSF55287">
    <property type="entry name" value="RPB5-like RNA polymerase subunit"/>
    <property type="match status" value="1"/>
</dbReference>
<accession>A0A6C0EM85</accession>
<dbReference type="GO" id="GO:0006366">
    <property type="term" value="P:transcription by RNA polymerase II"/>
    <property type="evidence" value="ECO:0007669"/>
    <property type="project" value="TreeGrafter"/>
</dbReference>
<feature type="domain" description="RNA polymerase subunit H/Rpb5 C-terminal" evidence="2">
    <location>
        <begin position="135"/>
        <end position="208"/>
    </location>
</feature>
<dbReference type="GO" id="GO:0005666">
    <property type="term" value="C:RNA polymerase III complex"/>
    <property type="evidence" value="ECO:0007669"/>
    <property type="project" value="TreeGrafter"/>
</dbReference>
<dbReference type="PANTHER" id="PTHR10535">
    <property type="entry name" value="DNA-DIRECTED RNA POLYMERASES I, II, AND III SUBUNIT RPABC1"/>
    <property type="match status" value="1"/>
</dbReference>
<dbReference type="AlphaFoldDB" id="A0A6C0EM85"/>
<dbReference type="GO" id="GO:0003677">
    <property type="term" value="F:DNA binding"/>
    <property type="evidence" value="ECO:0007669"/>
    <property type="project" value="InterPro"/>
</dbReference>
<dbReference type="PIRSF" id="PIRSF000747">
    <property type="entry name" value="RPB5"/>
    <property type="match status" value="1"/>
</dbReference>
<protein>
    <recommendedName>
        <fullName evidence="2">RNA polymerase subunit H/Rpb5 C-terminal domain-containing protein</fullName>
    </recommendedName>
</protein>
<evidence type="ECO:0000256" key="1">
    <source>
        <dbReference type="ARBA" id="ARBA00023163"/>
    </source>
</evidence>
<dbReference type="GO" id="GO:0006362">
    <property type="term" value="P:transcription elongation by RNA polymerase I"/>
    <property type="evidence" value="ECO:0007669"/>
    <property type="project" value="TreeGrafter"/>
</dbReference>
<dbReference type="GO" id="GO:0042797">
    <property type="term" value="P:tRNA transcription by RNA polymerase III"/>
    <property type="evidence" value="ECO:0007669"/>
    <property type="project" value="TreeGrafter"/>
</dbReference>
<dbReference type="GO" id="GO:0005736">
    <property type="term" value="C:RNA polymerase I complex"/>
    <property type="evidence" value="ECO:0007669"/>
    <property type="project" value="TreeGrafter"/>
</dbReference>
<dbReference type="InterPro" id="IPR014381">
    <property type="entry name" value="Arch_Rpo5/euc_Rpb5"/>
</dbReference>
<dbReference type="InterPro" id="IPR035913">
    <property type="entry name" value="RPB5-like_sf"/>
</dbReference>
<dbReference type="Pfam" id="PF01191">
    <property type="entry name" value="RNA_pol_Rpb5_C"/>
    <property type="match status" value="1"/>
</dbReference>
<keyword evidence="1" id="KW-0804">Transcription</keyword>